<organism evidence="11 12">
    <name type="scientific">Lysinibacillus parviboronicapiens</name>
    <dbReference type="NCBI Taxonomy" id="436516"/>
    <lineage>
        <taxon>Bacteria</taxon>
        <taxon>Bacillati</taxon>
        <taxon>Bacillota</taxon>
        <taxon>Bacilli</taxon>
        <taxon>Bacillales</taxon>
        <taxon>Bacillaceae</taxon>
        <taxon>Lysinibacillus</taxon>
    </lineage>
</organism>
<keyword evidence="12" id="KW-1185">Reference proteome</keyword>
<dbReference type="PROSITE" id="PS51379">
    <property type="entry name" value="4FE4S_FER_2"/>
    <property type="match status" value="1"/>
</dbReference>
<proteinExistence type="predicted"/>
<evidence type="ECO:0000256" key="1">
    <source>
        <dbReference type="ARBA" id="ARBA00001927"/>
    </source>
</evidence>
<feature type="domain" description="4Fe-4S ferredoxin-type" evidence="10">
    <location>
        <begin position="31"/>
        <end position="60"/>
    </location>
</feature>
<evidence type="ECO:0000256" key="4">
    <source>
        <dbReference type="ARBA" id="ARBA00022485"/>
    </source>
</evidence>
<evidence type="ECO:0000256" key="7">
    <source>
        <dbReference type="ARBA" id="ARBA00023004"/>
    </source>
</evidence>
<dbReference type="SUPFAM" id="SSF54862">
    <property type="entry name" value="4Fe-4S ferredoxins"/>
    <property type="match status" value="1"/>
</dbReference>
<keyword evidence="4 9" id="KW-0004">4Fe-4S</keyword>
<comment type="caution">
    <text evidence="11">The sequence shown here is derived from an EMBL/GenBank/DDBJ whole genome shotgun (WGS) entry which is preliminary data.</text>
</comment>
<keyword evidence="6 9" id="KW-0249">Electron transport</keyword>
<dbReference type="Pfam" id="PF00037">
    <property type="entry name" value="Fer4"/>
    <property type="match status" value="1"/>
</dbReference>
<dbReference type="InterPro" id="IPR017896">
    <property type="entry name" value="4Fe4S_Fe-S-bd"/>
</dbReference>
<dbReference type="Proteomes" id="UP001549363">
    <property type="component" value="Unassembled WGS sequence"/>
</dbReference>
<dbReference type="PANTHER" id="PTHR42859">
    <property type="entry name" value="OXIDOREDUCTASE"/>
    <property type="match status" value="1"/>
</dbReference>
<evidence type="ECO:0000256" key="9">
    <source>
        <dbReference type="RuleBase" id="RU365098"/>
    </source>
</evidence>
<evidence type="ECO:0000256" key="2">
    <source>
        <dbReference type="ARBA" id="ARBA00001966"/>
    </source>
</evidence>
<evidence type="ECO:0000256" key="6">
    <source>
        <dbReference type="ARBA" id="ARBA00022982"/>
    </source>
</evidence>
<sequence>MAFVITELCKDEKAAICLDACPVNCIDLTDTQYVINPDLCIDCGACEVVCPVEAIFHEDDLPAEYHSATLLALNHYRN</sequence>
<keyword evidence="3 9" id="KW-0813">Transport</keyword>
<dbReference type="RefSeq" id="WP_010858682.1">
    <property type="nucleotide sequence ID" value="NZ_CP073713.1"/>
</dbReference>
<evidence type="ECO:0000256" key="8">
    <source>
        <dbReference type="ARBA" id="ARBA00023014"/>
    </source>
</evidence>
<reference evidence="11 12" key="1">
    <citation type="submission" date="2024-06" db="EMBL/GenBank/DDBJ databases">
        <title>Sorghum-associated microbial communities from plants grown in Nebraska, USA.</title>
        <authorList>
            <person name="Schachtman D."/>
        </authorList>
    </citation>
    <scope>NUCLEOTIDE SEQUENCE [LARGE SCALE GENOMIC DNA]</scope>
    <source>
        <strain evidence="11 12">736</strain>
    </source>
</reference>
<dbReference type="Gene3D" id="3.30.70.20">
    <property type="match status" value="1"/>
</dbReference>
<keyword evidence="5 9" id="KW-0479">Metal-binding</keyword>
<dbReference type="InterPro" id="IPR017900">
    <property type="entry name" value="4Fe4S_Fe_S_CS"/>
</dbReference>
<evidence type="ECO:0000313" key="12">
    <source>
        <dbReference type="Proteomes" id="UP001549363"/>
    </source>
</evidence>
<comment type="function">
    <text evidence="9">Ferredoxins are iron-sulfur proteins that transfer electrons in a wide variety of metabolic reactions.</text>
</comment>
<dbReference type="EMBL" id="JBEPSB010000001">
    <property type="protein sequence ID" value="MET4558952.1"/>
    <property type="molecule type" value="Genomic_DNA"/>
</dbReference>
<evidence type="ECO:0000259" key="10">
    <source>
        <dbReference type="PROSITE" id="PS51379"/>
    </source>
</evidence>
<comment type="cofactor">
    <cofactor evidence="2 9">
        <name>[4Fe-4S] cluster</name>
        <dbReference type="ChEBI" id="CHEBI:49883"/>
    </cofactor>
</comment>
<dbReference type="InterPro" id="IPR000813">
    <property type="entry name" value="7Fe_ferredoxin"/>
</dbReference>
<name>A0ABV2PDE9_9BACI</name>
<comment type="cofactor">
    <cofactor evidence="1">
        <name>[3Fe-4S] cluster</name>
        <dbReference type="ChEBI" id="CHEBI:21137"/>
    </cofactor>
</comment>
<gene>
    <name evidence="11" type="ORF">ABIA69_000095</name>
</gene>
<accession>A0ABV2PDE9</accession>
<dbReference type="PANTHER" id="PTHR42859:SF2">
    <property type="entry name" value="FERREDOXIN"/>
    <property type="match status" value="1"/>
</dbReference>
<keyword evidence="8 9" id="KW-0411">Iron-sulfur</keyword>
<keyword evidence="7 9" id="KW-0408">Iron</keyword>
<evidence type="ECO:0000256" key="5">
    <source>
        <dbReference type="ARBA" id="ARBA00022723"/>
    </source>
</evidence>
<evidence type="ECO:0000256" key="3">
    <source>
        <dbReference type="ARBA" id="ARBA00022448"/>
    </source>
</evidence>
<dbReference type="PROSITE" id="PS00198">
    <property type="entry name" value="4FE4S_FER_1"/>
    <property type="match status" value="1"/>
</dbReference>
<protein>
    <recommendedName>
        <fullName evidence="9">Ferredoxin</fullName>
    </recommendedName>
</protein>
<dbReference type="InterPro" id="IPR050294">
    <property type="entry name" value="RnfB_subfamily"/>
</dbReference>
<evidence type="ECO:0000313" key="11">
    <source>
        <dbReference type="EMBL" id="MET4558952.1"/>
    </source>
</evidence>
<dbReference type="PRINTS" id="PR00354">
    <property type="entry name" value="7FE8SFRDOXIN"/>
</dbReference>